<feature type="compositionally biased region" description="Basic and acidic residues" evidence="1">
    <location>
        <begin position="156"/>
        <end position="165"/>
    </location>
</feature>
<reference evidence="2" key="1">
    <citation type="journal article" date="2020" name="bioRxiv">
        <title>Whole genome comparisons of ergot fungi reveals the divergence and evolution of species within the genus Claviceps are the result of varying mechanisms driving genome evolution and host range expansion.</title>
        <authorList>
            <person name="Wyka S.A."/>
            <person name="Mondo S.J."/>
            <person name="Liu M."/>
            <person name="Dettman J."/>
            <person name="Nalam V."/>
            <person name="Broders K.D."/>
        </authorList>
    </citation>
    <scope>NUCLEOTIDE SEQUENCE</scope>
    <source>
        <strain evidence="2">CCC 489</strain>
    </source>
</reference>
<comment type="caution">
    <text evidence="2">The sequence shown here is derived from an EMBL/GenBank/DDBJ whole genome shotgun (WGS) entry which is preliminary data.</text>
</comment>
<name>A0A8K0NKF1_9HYPO</name>
<dbReference type="PRINTS" id="PR01217">
    <property type="entry name" value="PRICHEXTENSN"/>
</dbReference>
<dbReference type="Proteomes" id="UP000811619">
    <property type="component" value="Unassembled WGS sequence"/>
</dbReference>
<feature type="compositionally biased region" description="Pro residues" evidence="1">
    <location>
        <begin position="166"/>
        <end position="179"/>
    </location>
</feature>
<feature type="compositionally biased region" description="Pro residues" evidence="1">
    <location>
        <begin position="125"/>
        <end position="134"/>
    </location>
</feature>
<keyword evidence="3" id="KW-1185">Reference proteome</keyword>
<evidence type="ECO:0000313" key="2">
    <source>
        <dbReference type="EMBL" id="KAG5923435.1"/>
    </source>
</evidence>
<accession>A0A8K0NKF1</accession>
<feature type="region of interest" description="Disordered" evidence="1">
    <location>
        <begin position="100"/>
        <end position="222"/>
    </location>
</feature>
<dbReference type="OrthoDB" id="4954845at2759"/>
<gene>
    <name evidence="2" type="ORF">E4U42_004966</name>
</gene>
<dbReference type="AlphaFoldDB" id="A0A8K0NKF1"/>
<dbReference type="EMBL" id="SRPY01000450">
    <property type="protein sequence ID" value="KAG5923435.1"/>
    <property type="molecule type" value="Genomic_DNA"/>
</dbReference>
<organism evidence="2 3">
    <name type="scientific">Claviceps africana</name>
    <dbReference type="NCBI Taxonomy" id="83212"/>
    <lineage>
        <taxon>Eukaryota</taxon>
        <taxon>Fungi</taxon>
        <taxon>Dikarya</taxon>
        <taxon>Ascomycota</taxon>
        <taxon>Pezizomycotina</taxon>
        <taxon>Sordariomycetes</taxon>
        <taxon>Hypocreomycetidae</taxon>
        <taxon>Hypocreales</taxon>
        <taxon>Clavicipitaceae</taxon>
        <taxon>Claviceps</taxon>
    </lineage>
</organism>
<protein>
    <submittedName>
        <fullName evidence="2">Uncharacterized protein</fullName>
    </submittedName>
</protein>
<feature type="compositionally biased region" description="Low complexity" evidence="1">
    <location>
        <begin position="143"/>
        <end position="155"/>
    </location>
</feature>
<proteinExistence type="predicted"/>
<evidence type="ECO:0000256" key="1">
    <source>
        <dbReference type="SAM" id="MobiDB-lite"/>
    </source>
</evidence>
<sequence length="237" mass="25827">MAFYQPCPGLDPSLEHHPSPESFFQTTKAPSPLLYYVDEFGNPFPIAPPAMYPDPSLPCHDALLATPPPPCLLPVLDLQFLPWPASESFSVDPWTMEAISPASPASDTPDLEYHHAPLPTSISPSSPPTRPPQPRTRTANDTPSASFPVSSPAVGPDRHHPREHPSLPPPPPPRPPADDTPPYMTPRAIKARELILQCDFPRDQTPPQNPASGTPGRRKRLIPAFLKKKKTLLTGPA</sequence>
<evidence type="ECO:0000313" key="3">
    <source>
        <dbReference type="Proteomes" id="UP000811619"/>
    </source>
</evidence>